<dbReference type="Proteomes" id="UP000192582">
    <property type="component" value="Unassembled WGS sequence"/>
</dbReference>
<keyword evidence="2" id="KW-1185">Reference proteome</keyword>
<dbReference type="InterPro" id="IPR011051">
    <property type="entry name" value="RmlC_Cupin_sf"/>
</dbReference>
<evidence type="ECO:0008006" key="3">
    <source>
        <dbReference type="Google" id="ProtNLM"/>
    </source>
</evidence>
<accession>A0A1W1UAD6</accession>
<dbReference type="AlphaFoldDB" id="A0A1W1UAD6"/>
<dbReference type="CDD" id="cd02230">
    <property type="entry name" value="cupin_HP0902-like"/>
    <property type="match status" value="1"/>
</dbReference>
<dbReference type="InterPro" id="IPR014710">
    <property type="entry name" value="RmlC-like_jellyroll"/>
</dbReference>
<dbReference type="EMBL" id="FWWU01000002">
    <property type="protein sequence ID" value="SMB78045.1"/>
    <property type="molecule type" value="Genomic_DNA"/>
</dbReference>
<gene>
    <name evidence="1" type="ORF">SAMN00790413_06466</name>
</gene>
<reference evidence="1 2" key="1">
    <citation type="submission" date="2017-04" db="EMBL/GenBank/DDBJ databases">
        <authorList>
            <person name="Afonso C.L."/>
            <person name="Miller P.J."/>
            <person name="Scott M.A."/>
            <person name="Spackman E."/>
            <person name="Goraichik I."/>
            <person name="Dimitrov K.M."/>
            <person name="Suarez D.L."/>
            <person name="Swayne D.E."/>
        </authorList>
    </citation>
    <scope>NUCLEOTIDE SEQUENCE [LARGE SCALE GENOMIC DNA]</scope>
    <source>
        <strain evidence="1 2">KR-140</strain>
    </source>
</reference>
<protein>
    <recommendedName>
        <fullName evidence="3">Cupin domain-containing protein</fullName>
    </recommendedName>
</protein>
<dbReference type="STRING" id="695939.SAMN00790413_06466"/>
<sequence length="146" mass="16010">MSEGRPDRPQPIALHRYALADQLVRLRSEAPFHTRGRDSLTLVRDPGFTLLLMVLKAGKGLPDHTAPGPISVLVLDGRVTFTSQSGPIELGPHDLITLPTRIPHEVMALEDSAILITIAQPITHTDPFGLEGERQADAQEQEQTRT</sequence>
<dbReference type="PANTHER" id="PTHR37694">
    <property type="entry name" value="SLR8022 PROTEIN"/>
    <property type="match status" value="1"/>
</dbReference>
<organism evidence="1 2">
    <name type="scientific">Deinococcus hopiensis KR-140</name>
    <dbReference type="NCBI Taxonomy" id="695939"/>
    <lineage>
        <taxon>Bacteria</taxon>
        <taxon>Thermotogati</taxon>
        <taxon>Deinococcota</taxon>
        <taxon>Deinococci</taxon>
        <taxon>Deinococcales</taxon>
        <taxon>Deinococcaceae</taxon>
        <taxon>Deinococcus</taxon>
    </lineage>
</organism>
<dbReference type="RefSeq" id="WP_084045077.1">
    <property type="nucleotide sequence ID" value="NZ_FWWU01000002.1"/>
</dbReference>
<proteinExistence type="predicted"/>
<evidence type="ECO:0000313" key="1">
    <source>
        <dbReference type="EMBL" id="SMB78045.1"/>
    </source>
</evidence>
<dbReference type="SUPFAM" id="SSF51182">
    <property type="entry name" value="RmlC-like cupins"/>
    <property type="match status" value="1"/>
</dbReference>
<dbReference type="OrthoDB" id="5243866at2"/>
<evidence type="ECO:0000313" key="2">
    <source>
        <dbReference type="Proteomes" id="UP000192582"/>
    </source>
</evidence>
<name>A0A1W1UAD6_9DEIO</name>
<dbReference type="PANTHER" id="PTHR37694:SF1">
    <property type="entry name" value="SLR8022 PROTEIN"/>
    <property type="match status" value="1"/>
</dbReference>
<dbReference type="Gene3D" id="2.60.120.10">
    <property type="entry name" value="Jelly Rolls"/>
    <property type="match status" value="1"/>
</dbReference>